<evidence type="ECO:0000313" key="9">
    <source>
        <dbReference type="EMBL" id="AOO14509.1"/>
    </source>
</evidence>
<dbReference type="EMBL" id="KX349298">
    <property type="protein sequence ID" value="AOO13209.1"/>
    <property type="molecule type" value="Genomic_DNA"/>
</dbReference>
<gene>
    <name evidence="3" type="ORF">LIS021110_095</name>
    <name evidence="4" type="ORF">LIS110610_095</name>
    <name evidence="5" type="ORF">Np111211_095</name>
    <name evidence="6" type="ORF">Np450711_095</name>
    <name evidence="7" type="ORF">RW030110_095</name>
    <name evidence="8" type="ORF">Sn110110_098</name>
    <name evidence="9" type="ORF">Sn180910_095</name>
    <name evidence="10" type="ORF">Sn230910_095</name>
    <name evidence="11" type="ORF">W1230910_095</name>
</gene>
<accession>A0A1D7SLT4</accession>
<dbReference type="Proteomes" id="UP000223576">
    <property type="component" value="Segment"/>
</dbReference>
<dbReference type="Proteomes" id="UP000225808">
    <property type="component" value="Segment"/>
</dbReference>
<organism evidence="9 13">
    <name type="scientific">Cyanophage S-RIM14</name>
    <dbReference type="NCBI Taxonomy" id="1278423"/>
    <lineage>
        <taxon>Viruses</taxon>
        <taxon>Duplodnaviria</taxon>
        <taxon>Heunggongvirae</taxon>
        <taxon>Uroviricota</taxon>
        <taxon>Caudoviricetes</taxon>
        <taxon>Pantevenvirales</taxon>
        <taxon>Kyanoviridae</taxon>
        <taxon>Ahtivirus</taxon>
        <taxon>Ahtivirus sagseatwo</taxon>
    </lineage>
</organism>
<proteinExistence type="predicted"/>
<evidence type="ECO:0000256" key="1">
    <source>
        <dbReference type="SAM" id="Coils"/>
    </source>
</evidence>
<dbReference type="EMBL" id="KX349299">
    <property type="protein sequence ID" value="AOO13425.1"/>
    <property type="molecule type" value="Genomic_DNA"/>
</dbReference>
<dbReference type="EMBL" id="KX349303">
    <property type="protein sequence ID" value="AOO14292.1"/>
    <property type="molecule type" value="Genomic_DNA"/>
</dbReference>
<evidence type="ECO:0000313" key="11">
    <source>
        <dbReference type="EMBL" id="AOO14941.1"/>
    </source>
</evidence>
<feature type="region of interest" description="Disordered" evidence="2">
    <location>
        <begin position="58"/>
        <end position="80"/>
    </location>
</feature>
<dbReference type="Proteomes" id="UP000224257">
    <property type="component" value="Segment"/>
</dbReference>
<dbReference type="Proteomes" id="UP000225271">
    <property type="component" value="Segment"/>
</dbReference>
<dbReference type="Proteomes" id="UP000226173">
    <property type="component" value="Segment"/>
</dbReference>
<keyword evidence="1" id="KW-0175">Coiled coil</keyword>
<evidence type="ECO:0000313" key="6">
    <source>
        <dbReference type="EMBL" id="AOO13857.1"/>
    </source>
</evidence>
<dbReference type="Proteomes" id="UP000223711">
    <property type="component" value="Segment"/>
</dbReference>
<dbReference type="EMBL" id="KX349301">
    <property type="protein sequence ID" value="AOO13857.1"/>
    <property type="molecule type" value="Genomic_DNA"/>
</dbReference>
<name>A0A1D7SLT4_9CAUD</name>
<evidence type="ECO:0000313" key="10">
    <source>
        <dbReference type="EMBL" id="AOO14725.1"/>
    </source>
</evidence>
<evidence type="ECO:0000313" key="7">
    <source>
        <dbReference type="EMBL" id="AOO14073.1"/>
    </source>
</evidence>
<protein>
    <submittedName>
        <fullName evidence="9">Uncharacterized protein</fullName>
    </submittedName>
</protein>
<reference evidence="12 13" key="1">
    <citation type="journal article" date="2016" name="Environ. Microbiol.">
        <title>Genomic diversification of marine cyanophages into stable ecotypes.</title>
        <authorList>
            <person name="Marston M.F."/>
            <person name="Martiny J.B."/>
        </authorList>
    </citation>
    <scope>NUCLEOTIDE SEQUENCE [LARGE SCALE GENOMIC DNA]</scope>
    <source>
        <strain evidence="3">LIS_02_1110</strain>
        <strain evidence="4">LIS_22_0610</strain>
        <strain evidence="5">Np_11_1211</strain>
        <strain evidence="6">Np_45_0711</strain>
        <strain evidence="7">RW_03_0110</strain>
        <strain evidence="8">Sn_11_0110</strain>
        <strain evidence="9">Sn_18_0910</strain>
        <strain evidence="10">Sn_23_0910</strain>
        <strain evidence="11">W1_23_0910</strain>
    </source>
</reference>
<dbReference type="EMBL" id="KX349302">
    <property type="protein sequence ID" value="AOO14073.1"/>
    <property type="molecule type" value="Genomic_DNA"/>
</dbReference>
<feature type="coiled-coil region" evidence="1">
    <location>
        <begin position="6"/>
        <end position="33"/>
    </location>
</feature>
<dbReference type="EMBL" id="KX349300">
    <property type="protein sequence ID" value="AOO13641.1"/>
    <property type="molecule type" value="Genomic_DNA"/>
</dbReference>
<evidence type="ECO:0000313" key="12">
    <source>
        <dbReference type="Proteomes" id="UP000223288"/>
    </source>
</evidence>
<dbReference type="Proteomes" id="UP000223288">
    <property type="component" value="Segment"/>
</dbReference>
<dbReference type="Proteomes" id="UP000224953">
    <property type="component" value="Genome"/>
</dbReference>
<evidence type="ECO:0000313" key="8">
    <source>
        <dbReference type="EMBL" id="AOO14292.1"/>
    </source>
</evidence>
<evidence type="ECO:0000256" key="2">
    <source>
        <dbReference type="SAM" id="MobiDB-lite"/>
    </source>
</evidence>
<evidence type="ECO:0000313" key="5">
    <source>
        <dbReference type="EMBL" id="AOO13641.1"/>
    </source>
</evidence>
<evidence type="ECO:0000313" key="4">
    <source>
        <dbReference type="EMBL" id="AOO13425.1"/>
    </source>
</evidence>
<evidence type="ECO:0000313" key="3">
    <source>
        <dbReference type="EMBL" id="AOO13209.1"/>
    </source>
</evidence>
<sequence>MAIEEKVSQEEMLKQFKDRLQSLQTENKTLADKIRDNEGIALKLLGAIEALSYYLETEEEETMSLPPEEDEEDTEVGLTE</sequence>
<dbReference type="Proteomes" id="UP000223981">
    <property type="component" value="Segment"/>
</dbReference>
<dbReference type="EMBL" id="KX349305">
    <property type="protein sequence ID" value="AOO14725.1"/>
    <property type="molecule type" value="Genomic_DNA"/>
</dbReference>
<evidence type="ECO:0000313" key="13">
    <source>
        <dbReference type="Proteomes" id="UP000223576"/>
    </source>
</evidence>
<dbReference type="EMBL" id="KX349304">
    <property type="protein sequence ID" value="AOO14509.1"/>
    <property type="molecule type" value="Genomic_DNA"/>
</dbReference>
<dbReference type="EMBL" id="KX349306">
    <property type="protein sequence ID" value="AOO14941.1"/>
    <property type="molecule type" value="Genomic_DNA"/>
</dbReference>